<dbReference type="EMBL" id="CP067089">
    <property type="protein sequence ID" value="QQO11129.1"/>
    <property type="molecule type" value="Genomic_DNA"/>
</dbReference>
<dbReference type="PRINTS" id="PR00455">
    <property type="entry name" value="HTHTETR"/>
</dbReference>
<dbReference type="PANTHER" id="PTHR30055">
    <property type="entry name" value="HTH-TYPE TRANSCRIPTIONAL REGULATOR RUTR"/>
    <property type="match status" value="1"/>
</dbReference>
<evidence type="ECO:0000313" key="5">
    <source>
        <dbReference type="Proteomes" id="UP000595917"/>
    </source>
</evidence>
<evidence type="ECO:0000259" key="3">
    <source>
        <dbReference type="PROSITE" id="PS50977"/>
    </source>
</evidence>
<feature type="DNA-binding region" description="H-T-H motif" evidence="2">
    <location>
        <begin position="27"/>
        <end position="46"/>
    </location>
</feature>
<organism evidence="4 5">
    <name type="scientific">Breznakiella homolactica</name>
    <dbReference type="NCBI Taxonomy" id="2798577"/>
    <lineage>
        <taxon>Bacteria</taxon>
        <taxon>Pseudomonadati</taxon>
        <taxon>Spirochaetota</taxon>
        <taxon>Spirochaetia</taxon>
        <taxon>Spirochaetales</taxon>
        <taxon>Breznakiellaceae</taxon>
        <taxon>Breznakiella</taxon>
    </lineage>
</organism>
<proteinExistence type="predicted"/>
<keyword evidence="1 2" id="KW-0238">DNA-binding</keyword>
<name>A0A7T7XRE8_9SPIR</name>
<dbReference type="InterPro" id="IPR023772">
    <property type="entry name" value="DNA-bd_HTH_TetR-type_CS"/>
</dbReference>
<dbReference type="PROSITE" id="PS01081">
    <property type="entry name" value="HTH_TETR_1"/>
    <property type="match status" value="1"/>
</dbReference>
<reference evidence="4" key="1">
    <citation type="submission" date="2021-01" db="EMBL/GenBank/DDBJ databases">
        <title>Description of Breznakiella homolactica.</title>
        <authorList>
            <person name="Song Y."/>
            <person name="Brune A."/>
        </authorList>
    </citation>
    <scope>NUCLEOTIDE SEQUENCE</scope>
    <source>
        <strain evidence="4">RmG30</strain>
    </source>
</reference>
<dbReference type="PROSITE" id="PS50977">
    <property type="entry name" value="HTH_TETR_2"/>
    <property type="match status" value="1"/>
</dbReference>
<dbReference type="Pfam" id="PF00440">
    <property type="entry name" value="TetR_N"/>
    <property type="match status" value="1"/>
</dbReference>
<dbReference type="SUPFAM" id="SSF46689">
    <property type="entry name" value="Homeodomain-like"/>
    <property type="match status" value="1"/>
</dbReference>
<dbReference type="InterPro" id="IPR050109">
    <property type="entry name" value="HTH-type_TetR-like_transc_reg"/>
</dbReference>
<protein>
    <submittedName>
        <fullName evidence="4">TetR/AcrR family transcriptional regulator</fullName>
    </submittedName>
</protein>
<dbReference type="Gene3D" id="1.10.357.10">
    <property type="entry name" value="Tetracycline Repressor, domain 2"/>
    <property type="match status" value="1"/>
</dbReference>
<feature type="domain" description="HTH tetR-type" evidence="3">
    <location>
        <begin position="4"/>
        <end position="64"/>
    </location>
</feature>
<dbReference type="InterPro" id="IPR001647">
    <property type="entry name" value="HTH_TetR"/>
</dbReference>
<dbReference type="Proteomes" id="UP000595917">
    <property type="component" value="Chromosome"/>
</dbReference>
<dbReference type="KEGG" id="bhc:JFL75_09510"/>
<evidence type="ECO:0000256" key="2">
    <source>
        <dbReference type="PROSITE-ProRule" id="PRU00335"/>
    </source>
</evidence>
<dbReference type="RefSeq" id="WP_215628438.1">
    <property type="nucleotide sequence ID" value="NZ_CP067089.2"/>
</dbReference>
<keyword evidence="5" id="KW-1185">Reference proteome</keyword>
<evidence type="ECO:0000313" key="4">
    <source>
        <dbReference type="EMBL" id="QQO11129.1"/>
    </source>
</evidence>
<dbReference type="GO" id="GO:0000976">
    <property type="term" value="F:transcription cis-regulatory region binding"/>
    <property type="evidence" value="ECO:0007669"/>
    <property type="project" value="TreeGrafter"/>
</dbReference>
<dbReference type="GO" id="GO:0003700">
    <property type="term" value="F:DNA-binding transcription factor activity"/>
    <property type="evidence" value="ECO:0007669"/>
    <property type="project" value="TreeGrafter"/>
</dbReference>
<sequence>MKNDNSRNTILQCALTLFSEKGFDGVSINDIVEMADITKPTLYYFFGSKEGLFKEILFIHYDVLNGLLQNVCYYEPHLSDYHADVEPVLRRIVRTYFDFAQKHAQFYLMALSLTFAPPTSRPAELAENYHRVQYELVEAMFLQISRSHFNLRGREQLCTWQFLAGINAHIGFWNRGFGSLDDSNVNALVKQFMHGIFS</sequence>
<gene>
    <name evidence="4" type="ORF">JFL75_09510</name>
</gene>
<evidence type="ECO:0000256" key="1">
    <source>
        <dbReference type="ARBA" id="ARBA00023125"/>
    </source>
</evidence>
<dbReference type="PANTHER" id="PTHR30055:SF226">
    <property type="entry name" value="HTH-TYPE TRANSCRIPTIONAL REGULATOR PKSA"/>
    <property type="match status" value="1"/>
</dbReference>
<dbReference type="InterPro" id="IPR009057">
    <property type="entry name" value="Homeodomain-like_sf"/>
</dbReference>
<accession>A0A7T7XRE8</accession>
<dbReference type="AlphaFoldDB" id="A0A7T7XRE8"/>